<dbReference type="Pfam" id="PF14111">
    <property type="entry name" value="DUF4283"/>
    <property type="match status" value="1"/>
</dbReference>
<evidence type="ECO:0000259" key="3">
    <source>
        <dbReference type="PROSITE" id="PS50158"/>
    </source>
</evidence>
<feature type="region of interest" description="Disordered" evidence="2">
    <location>
        <begin position="447"/>
        <end position="480"/>
    </location>
</feature>
<accession>A0AAV0IJJ4</accession>
<gene>
    <name evidence="4" type="ORF">LITE_LOCUS9151</name>
</gene>
<feature type="compositionally biased region" description="Basic and acidic residues" evidence="2">
    <location>
        <begin position="196"/>
        <end position="208"/>
    </location>
</feature>
<feature type="compositionally biased region" description="Low complexity" evidence="2">
    <location>
        <begin position="284"/>
        <end position="298"/>
    </location>
</feature>
<feature type="compositionally biased region" description="Basic and acidic residues" evidence="2">
    <location>
        <begin position="245"/>
        <end position="272"/>
    </location>
</feature>
<dbReference type="PANTHER" id="PTHR31286">
    <property type="entry name" value="GLYCINE-RICH CELL WALL STRUCTURAL PROTEIN 1.8-LIKE"/>
    <property type="match status" value="1"/>
</dbReference>
<dbReference type="PROSITE" id="PS50158">
    <property type="entry name" value="ZF_CCHC"/>
    <property type="match status" value="1"/>
</dbReference>
<feature type="region of interest" description="Disordered" evidence="2">
    <location>
        <begin position="192"/>
        <end position="354"/>
    </location>
</feature>
<dbReference type="AlphaFoldDB" id="A0AAV0IJJ4"/>
<feature type="domain" description="CCHC-type" evidence="3">
    <location>
        <begin position="135"/>
        <end position="150"/>
    </location>
</feature>
<keyword evidence="1" id="KW-0479">Metal-binding</keyword>
<dbReference type="EMBL" id="CAMGYJ010000003">
    <property type="protein sequence ID" value="CAI0396485.1"/>
    <property type="molecule type" value="Genomic_DNA"/>
</dbReference>
<dbReference type="PANTHER" id="PTHR31286:SF99">
    <property type="entry name" value="DUF4283 DOMAIN-CONTAINING PROTEIN"/>
    <property type="match status" value="1"/>
</dbReference>
<name>A0AAV0IJJ4_9ROSI</name>
<feature type="compositionally biased region" description="Polar residues" evidence="2">
    <location>
        <begin position="458"/>
        <end position="471"/>
    </location>
</feature>
<keyword evidence="5" id="KW-1185">Reference proteome</keyword>
<evidence type="ECO:0000256" key="2">
    <source>
        <dbReference type="SAM" id="MobiDB-lite"/>
    </source>
</evidence>
<evidence type="ECO:0000256" key="1">
    <source>
        <dbReference type="PROSITE-ProRule" id="PRU00047"/>
    </source>
</evidence>
<comment type="caution">
    <text evidence="4">The sequence shown here is derived from an EMBL/GenBank/DDBJ whole genome shotgun (WGS) entry which is preliminary data.</text>
</comment>
<proteinExistence type="predicted"/>
<dbReference type="GO" id="GO:0008270">
    <property type="term" value="F:zinc ion binding"/>
    <property type="evidence" value="ECO:0007669"/>
    <property type="project" value="UniProtKB-KW"/>
</dbReference>
<dbReference type="Proteomes" id="UP001154282">
    <property type="component" value="Unassembled WGS sequence"/>
</dbReference>
<feature type="compositionally biased region" description="Basic and acidic residues" evidence="2">
    <location>
        <begin position="222"/>
        <end position="232"/>
    </location>
</feature>
<keyword evidence="1" id="KW-0863">Zinc-finger</keyword>
<organism evidence="4 5">
    <name type="scientific">Linum tenue</name>
    <dbReference type="NCBI Taxonomy" id="586396"/>
    <lineage>
        <taxon>Eukaryota</taxon>
        <taxon>Viridiplantae</taxon>
        <taxon>Streptophyta</taxon>
        <taxon>Embryophyta</taxon>
        <taxon>Tracheophyta</taxon>
        <taxon>Spermatophyta</taxon>
        <taxon>Magnoliopsida</taxon>
        <taxon>eudicotyledons</taxon>
        <taxon>Gunneridae</taxon>
        <taxon>Pentapetalae</taxon>
        <taxon>rosids</taxon>
        <taxon>fabids</taxon>
        <taxon>Malpighiales</taxon>
        <taxon>Linaceae</taxon>
        <taxon>Linum</taxon>
    </lineage>
</organism>
<dbReference type="InterPro" id="IPR040256">
    <property type="entry name" value="At4g02000-like"/>
</dbReference>
<dbReference type="InterPro" id="IPR025558">
    <property type="entry name" value="DUF4283"/>
</dbReference>
<feature type="region of interest" description="Disordered" evidence="2">
    <location>
        <begin position="371"/>
        <end position="430"/>
    </location>
</feature>
<evidence type="ECO:0000313" key="5">
    <source>
        <dbReference type="Proteomes" id="UP001154282"/>
    </source>
</evidence>
<protein>
    <recommendedName>
        <fullName evidence="3">CCHC-type domain-containing protein</fullName>
    </recommendedName>
</protein>
<keyword evidence="1" id="KW-0862">Zinc</keyword>
<evidence type="ECO:0000313" key="4">
    <source>
        <dbReference type="EMBL" id="CAI0396485.1"/>
    </source>
</evidence>
<sequence>MEVLDIDQDCFLVKLSNEQDYFRALTDGPWTIFDHYLAVQQWSPSFKVSDPLPRKMIVWVQFPALKVHFYHKEILTSLGNLLGRTIRLDFHTLNLQRAKFARIAVELDLSKPLVPRIWLDDAWQKVEYENLPDVCFECGKIGHSSVLCPKLQLQTPPSTLAITGGETPVIEAEKGEAEPAPGFGPWMLVSRKTRRNSREPSQKGKPDSVSKIANGSIPAKQGKHESLQKEGGRASPISPQTTPDSPHRAPIQERKGAAGKKQAGEKKGKEPVSAEARVGGKGLLGPIPGSGLPLGNGPKAKADQAQASTSNKSPPKPTAESKPKAQATILPELIPPVENSAAGTERSKVTPPAVQTVTGVNGTIMQIVNLPPIQKEDKETKLAQTPSAKARTKHNKPRKMEPRRTPTKLSPTKGLQIWTPKKERKTKSRARIASLTLQEINAWTNAAKEAPDKLSGGNPVSQAERTMTDTSLAEPDGLTQ</sequence>
<reference evidence="4" key="1">
    <citation type="submission" date="2022-08" db="EMBL/GenBank/DDBJ databases">
        <authorList>
            <person name="Gutierrez-Valencia J."/>
        </authorList>
    </citation>
    <scope>NUCLEOTIDE SEQUENCE</scope>
</reference>
<dbReference type="GO" id="GO:0003676">
    <property type="term" value="F:nucleic acid binding"/>
    <property type="evidence" value="ECO:0007669"/>
    <property type="project" value="InterPro"/>
</dbReference>
<dbReference type="InterPro" id="IPR001878">
    <property type="entry name" value="Znf_CCHC"/>
</dbReference>